<dbReference type="RefSeq" id="WP_058495050.1">
    <property type="nucleotide sequence ID" value="NZ_CAAAIU010000015.1"/>
</dbReference>
<comment type="subcellular location">
    <subcellularLocation>
        <location evidence="5">Secreted</location>
    </subcellularLocation>
    <subcellularLocation>
        <location evidence="5">Bacterial flagellum</location>
    </subcellularLocation>
</comment>
<evidence type="ECO:0000259" key="7">
    <source>
        <dbReference type="Pfam" id="PF07195"/>
    </source>
</evidence>
<name>A0A0W0T0W9_9GAMM</name>
<dbReference type="GO" id="GO:0071973">
    <property type="term" value="P:bacterial-type flagellum-dependent cell motility"/>
    <property type="evidence" value="ECO:0007669"/>
    <property type="project" value="TreeGrafter"/>
</dbReference>
<dbReference type="PANTHER" id="PTHR30288:SF0">
    <property type="entry name" value="FLAGELLAR HOOK-ASSOCIATED PROTEIN 2"/>
    <property type="match status" value="1"/>
</dbReference>
<feature type="domain" description="Flagellar hook-associated protein 2 C-terminal" evidence="7">
    <location>
        <begin position="239"/>
        <end position="540"/>
    </location>
</feature>
<evidence type="ECO:0000313" key="9">
    <source>
        <dbReference type="Proteomes" id="UP000054736"/>
    </source>
</evidence>
<dbReference type="GO" id="GO:0007155">
    <property type="term" value="P:cell adhesion"/>
    <property type="evidence" value="ECO:0007669"/>
    <property type="project" value="InterPro"/>
</dbReference>
<keyword evidence="8" id="KW-0969">Cilium</keyword>
<evidence type="ECO:0000313" key="8">
    <source>
        <dbReference type="EMBL" id="KTC89210.1"/>
    </source>
</evidence>
<gene>
    <name evidence="8" type="primary">fliD</name>
    <name evidence="8" type="ORF">Ldro_0699</name>
</gene>
<dbReference type="InterPro" id="IPR010809">
    <property type="entry name" value="FliD_C"/>
</dbReference>
<dbReference type="STRING" id="1212489.Ldro_0699"/>
<comment type="caution">
    <text evidence="8">The sequence shown here is derived from an EMBL/GenBank/DDBJ whole genome shotgun (WGS) entry which is preliminary data.</text>
</comment>
<evidence type="ECO:0000256" key="5">
    <source>
        <dbReference type="RuleBase" id="RU362066"/>
    </source>
</evidence>
<comment type="function">
    <text evidence="5">Required for morphogenesis and for the elongation of the flagellar filament by facilitating polymerization of the flagellin monomers at the tip of growing filament. Forms a capping structure, which prevents flagellin subunits (transported through the central channel of the flagellum) from leaking out without polymerization at the distal end.</text>
</comment>
<evidence type="ECO:0000256" key="3">
    <source>
        <dbReference type="ARBA" id="ARBA00023054"/>
    </source>
</evidence>
<dbReference type="Pfam" id="PF02465">
    <property type="entry name" value="FliD_N"/>
    <property type="match status" value="1"/>
</dbReference>
<comment type="similarity">
    <text evidence="1 5">Belongs to the FliD family.</text>
</comment>
<comment type="subunit">
    <text evidence="2 5">Homopentamer.</text>
</comment>
<accession>A0A0W0T0W9</accession>
<feature type="domain" description="Flagellar hook-associated protein 2 N-terminal" evidence="6">
    <location>
        <begin position="11"/>
        <end position="109"/>
    </location>
</feature>
<dbReference type="OrthoDB" id="9810816at2"/>
<dbReference type="EMBL" id="LNXY01000008">
    <property type="protein sequence ID" value="KTC89210.1"/>
    <property type="molecule type" value="Genomic_DNA"/>
</dbReference>
<keyword evidence="8" id="KW-0966">Cell projection</keyword>
<dbReference type="GO" id="GO:0009421">
    <property type="term" value="C:bacterial-type flagellum filament cap"/>
    <property type="evidence" value="ECO:0007669"/>
    <property type="project" value="InterPro"/>
</dbReference>
<sequence>MPSISSAGIGSGLDVKAIVEALVKAEITPNKNRLDRQEASLSTQLSALGQVNSALAKLQATMLKFSDLSQFQTLTTTISNTTALGASVNNSEAIAGNYQIQIQQLATQQSLASAPFPSSTSTVGSGTITINFGSYSNNNTVFTANPNQPPLTLNIIPGQDSLLAIQDAINSSASGVQAAIVQDNSGTRLTLMSTNTGTASAMQISVVDNDGNNSDLSGLSALAYDPTQGVNSLSQTIAANDSLVYINGLLLTQSSNQLQNAIQGVTLNLLQAQPGVTVNMTVANNPAQTTAIVNEFIQQYNDTMTTLNSLTSYNKETKKGSSLQSDAGIRALKFNLANLVSRPIDNLQGPIKSLVDFGIKTDLKGLLSMDSDLYNNALASYPQAIGNFFAKSATATDPNIHVKSLGIDVQAGLYDLVINSFIPGNTLTGTLGGVNAVSPDGITLEGTGPFGELRLEVLGGGVGDRGYINITDGLAVQFTNLLSTYLGDEGDLSARTELIKDSLKDIDQQREQLGFRAISLATRYTKQFTALDTLLSRMQSTSQFLTQQLANLPQINQKRN</sequence>
<dbReference type="PATRIC" id="fig|1212489.4.peg.726"/>
<keyword evidence="5" id="KW-0964">Secreted</keyword>
<dbReference type="GO" id="GO:0009424">
    <property type="term" value="C:bacterial-type flagellum hook"/>
    <property type="evidence" value="ECO:0007669"/>
    <property type="project" value="UniProtKB-UniRule"/>
</dbReference>
<evidence type="ECO:0000256" key="4">
    <source>
        <dbReference type="ARBA" id="ARBA00023143"/>
    </source>
</evidence>
<dbReference type="GO" id="GO:0005576">
    <property type="term" value="C:extracellular region"/>
    <property type="evidence" value="ECO:0007669"/>
    <property type="project" value="UniProtKB-SubCell"/>
</dbReference>
<evidence type="ECO:0000256" key="2">
    <source>
        <dbReference type="ARBA" id="ARBA00011255"/>
    </source>
</evidence>
<organism evidence="8 9">
    <name type="scientific">Legionella drozanskii LLAP-1</name>
    <dbReference type="NCBI Taxonomy" id="1212489"/>
    <lineage>
        <taxon>Bacteria</taxon>
        <taxon>Pseudomonadati</taxon>
        <taxon>Pseudomonadota</taxon>
        <taxon>Gammaproteobacteria</taxon>
        <taxon>Legionellales</taxon>
        <taxon>Legionellaceae</taxon>
        <taxon>Legionella</taxon>
    </lineage>
</organism>
<keyword evidence="4 5" id="KW-0975">Bacterial flagellum</keyword>
<dbReference type="AlphaFoldDB" id="A0A0W0T0W9"/>
<keyword evidence="3" id="KW-0175">Coiled coil</keyword>
<protein>
    <recommendedName>
        <fullName evidence="5">Flagellar hook-associated protein 2</fullName>
        <shortName evidence="5">HAP2</shortName>
    </recommendedName>
    <alternativeName>
        <fullName evidence="5">Flagellar cap protein</fullName>
    </alternativeName>
</protein>
<dbReference type="InterPro" id="IPR040026">
    <property type="entry name" value="FliD"/>
</dbReference>
<evidence type="ECO:0000256" key="1">
    <source>
        <dbReference type="ARBA" id="ARBA00009764"/>
    </source>
</evidence>
<reference evidence="8 9" key="1">
    <citation type="submission" date="2015-11" db="EMBL/GenBank/DDBJ databases">
        <title>Genomic analysis of 38 Legionella species identifies large and diverse effector repertoires.</title>
        <authorList>
            <person name="Burstein D."/>
            <person name="Amaro F."/>
            <person name="Zusman T."/>
            <person name="Lifshitz Z."/>
            <person name="Cohen O."/>
            <person name="Gilbert J.A."/>
            <person name="Pupko T."/>
            <person name="Shuman H.A."/>
            <person name="Segal G."/>
        </authorList>
    </citation>
    <scope>NUCLEOTIDE SEQUENCE [LARGE SCALE GENOMIC DNA]</scope>
    <source>
        <strain evidence="8 9">ATCC 700990</strain>
    </source>
</reference>
<dbReference type="Pfam" id="PF07195">
    <property type="entry name" value="FliD_C"/>
    <property type="match status" value="1"/>
</dbReference>
<keyword evidence="8" id="KW-0282">Flagellum</keyword>
<dbReference type="InterPro" id="IPR003481">
    <property type="entry name" value="FliD_N"/>
</dbReference>
<dbReference type="Proteomes" id="UP000054736">
    <property type="component" value="Unassembled WGS sequence"/>
</dbReference>
<proteinExistence type="inferred from homology"/>
<keyword evidence="9" id="KW-1185">Reference proteome</keyword>
<evidence type="ECO:0000259" key="6">
    <source>
        <dbReference type="Pfam" id="PF02465"/>
    </source>
</evidence>
<dbReference type="PANTHER" id="PTHR30288">
    <property type="entry name" value="FLAGELLAR CAP/ASSEMBLY PROTEIN FLID"/>
    <property type="match status" value="1"/>
</dbReference>